<accession>A0A3P7ZDC5</accession>
<dbReference type="WBParaSite" id="HPBE_0000829001-mRNA-1">
    <property type="protein sequence ID" value="HPBE_0000829001-mRNA-1"/>
    <property type="gene ID" value="HPBE_0000829001"/>
</dbReference>
<accession>A0A183FLV3</accession>
<proteinExistence type="predicted"/>
<protein>
    <submittedName>
        <fullName evidence="2 4">Uncharacterized protein</fullName>
    </submittedName>
</protein>
<evidence type="ECO:0000313" key="4">
    <source>
        <dbReference type="WBParaSite" id="HPBE_0000829001-mRNA-1"/>
    </source>
</evidence>
<feature type="region of interest" description="Disordered" evidence="1">
    <location>
        <begin position="18"/>
        <end position="48"/>
    </location>
</feature>
<feature type="compositionally biased region" description="Polar residues" evidence="1">
    <location>
        <begin position="29"/>
        <end position="47"/>
    </location>
</feature>
<evidence type="ECO:0000313" key="3">
    <source>
        <dbReference type="Proteomes" id="UP000050761"/>
    </source>
</evidence>
<gene>
    <name evidence="2" type="ORF">HPBE_LOCUS8289</name>
</gene>
<sequence>MATAFYCRAQSRFVELERKKRRKKVEKASSGSSEEGTPHLATTSPIPVTSLHRTGCRALLGRGLCEHRKQLPNDDDGRRGVGHSR</sequence>
<keyword evidence="3" id="KW-1185">Reference proteome</keyword>
<dbReference type="EMBL" id="UZAH01026111">
    <property type="protein sequence ID" value="VDO75733.1"/>
    <property type="molecule type" value="Genomic_DNA"/>
</dbReference>
<evidence type="ECO:0000256" key="1">
    <source>
        <dbReference type="SAM" id="MobiDB-lite"/>
    </source>
</evidence>
<evidence type="ECO:0000313" key="2">
    <source>
        <dbReference type="EMBL" id="VDO75733.1"/>
    </source>
</evidence>
<name>A0A183FLV3_HELPZ</name>
<organism evidence="3 4">
    <name type="scientific">Heligmosomoides polygyrus</name>
    <name type="common">Parasitic roundworm</name>
    <dbReference type="NCBI Taxonomy" id="6339"/>
    <lineage>
        <taxon>Eukaryota</taxon>
        <taxon>Metazoa</taxon>
        <taxon>Ecdysozoa</taxon>
        <taxon>Nematoda</taxon>
        <taxon>Chromadorea</taxon>
        <taxon>Rhabditida</taxon>
        <taxon>Rhabditina</taxon>
        <taxon>Rhabditomorpha</taxon>
        <taxon>Strongyloidea</taxon>
        <taxon>Heligmosomidae</taxon>
        <taxon>Heligmosomoides</taxon>
    </lineage>
</organism>
<dbReference type="Proteomes" id="UP000050761">
    <property type="component" value="Unassembled WGS sequence"/>
</dbReference>
<reference evidence="2 3" key="1">
    <citation type="submission" date="2018-11" db="EMBL/GenBank/DDBJ databases">
        <authorList>
            <consortium name="Pathogen Informatics"/>
        </authorList>
    </citation>
    <scope>NUCLEOTIDE SEQUENCE [LARGE SCALE GENOMIC DNA]</scope>
</reference>
<dbReference type="AlphaFoldDB" id="A0A183FLV3"/>
<reference evidence="4" key="2">
    <citation type="submission" date="2019-09" db="UniProtKB">
        <authorList>
            <consortium name="WormBaseParasite"/>
        </authorList>
    </citation>
    <scope>IDENTIFICATION</scope>
</reference>